<gene>
    <name evidence="2" type="ORF">U9M48_030072</name>
</gene>
<accession>A0AAQ3U4M6</accession>
<proteinExistence type="predicted"/>
<organism evidence="2 3">
    <name type="scientific">Paspalum notatum var. saurae</name>
    <dbReference type="NCBI Taxonomy" id="547442"/>
    <lineage>
        <taxon>Eukaryota</taxon>
        <taxon>Viridiplantae</taxon>
        <taxon>Streptophyta</taxon>
        <taxon>Embryophyta</taxon>
        <taxon>Tracheophyta</taxon>
        <taxon>Spermatophyta</taxon>
        <taxon>Magnoliopsida</taxon>
        <taxon>Liliopsida</taxon>
        <taxon>Poales</taxon>
        <taxon>Poaceae</taxon>
        <taxon>PACMAD clade</taxon>
        <taxon>Panicoideae</taxon>
        <taxon>Andropogonodae</taxon>
        <taxon>Paspaleae</taxon>
        <taxon>Paspalinae</taxon>
        <taxon>Paspalum</taxon>
    </lineage>
</organism>
<name>A0AAQ3U4M6_PASNO</name>
<evidence type="ECO:0000313" key="2">
    <source>
        <dbReference type="EMBL" id="WVZ82862.1"/>
    </source>
</evidence>
<feature type="region of interest" description="Disordered" evidence="1">
    <location>
        <begin position="1"/>
        <end position="113"/>
    </location>
</feature>
<evidence type="ECO:0000313" key="3">
    <source>
        <dbReference type="Proteomes" id="UP001341281"/>
    </source>
</evidence>
<feature type="compositionally biased region" description="Basic residues" evidence="1">
    <location>
        <begin position="73"/>
        <end position="89"/>
    </location>
</feature>
<dbReference type="AlphaFoldDB" id="A0AAQ3U4M6"/>
<protein>
    <submittedName>
        <fullName evidence="2">Uncharacterized protein</fullName>
    </submittedName>
</protein>
<evidence type="ECO:0000256" key="1">
    <source>
        <dbReference type="SAM" id="MobiDB-lite"/>
    </source>
</evidence>
<dbReference type="Proteomes" id="UP001341281">
    <property type="component" value="Chromosome 06"/>
</dbReference>
<reference evidence="2 3" key="1">
    <citation type="submission" date="2024-02" db="EMBL/GenBank/DDBJ databases">
        <title>High-quality chromosome-scale genome assembly of Pensacola bahiagrass (Paspalum notatum Flugge var. saurae).</title>
        <authorList>
            <person name="Vega J.M."/>
            <person name="Podio M."/>
            <person name="Orjuela J."/>
            <person name="Siena L.A."/>
            <person name="Pessino S.C."/>
            <person name="Combes M.C."/>
            <person name="Mariac C."/>
            <person name="Albertini E."/>
            <person name="Pupilli F."/>
            <person name="Ortiz J.P.A."/>
            <person name="Leblanc O."/>
        </authorList>
    </citation>
    <scope>NUCLEOTIDE SEQUENCE [LARGE SCALE GENOMIC DNA]</scope>
    <source>
        <strain evidence="2">R1</strain>
        <tissue evidence="2">Leaf</tissue>
    </source>
</reference>
<dbReference type="EMBL" id="CP144750">
    <property type="protein sequence ID" value="WVZ82862.1"/>
    <property type="molecule type" value="Genomic_DNA"/>
</dbReference>
<keyword evidence="3" id="KW-1185">Reference proteome</keyword>
<feature type="compositionally biased region" description="Polar residues" evidence="1">
    <location>
        <begin position="1"/>
        <end position="12"/>
    </location>
</feature>
<sequence length="113" mass="12227">MGTATCSGSTEGPGNGSLLLARLDGRGGSIQGRGDGEQIRSRRWRGAVHGGADEEEPPPPRHPGWIRGLPVRTHSRRPQRSEKRQKRKSGKGETTNPSRRRGTHATATACKRV</sequence>